<evidence type="ECO:0000256" key="4">
    <source>
        <dbReference type="ARBA" id="ARBA00022989"/>
    </source>
</evidence>
<feature type="transmembrane region" description="Helical" evidence="6">
    <location>
        <begin position="138"/>
        <end position="158"/>
    </location>
</feature>
<dbReference type="Gene3D" id="1.20.1250.20">
    <property type="entry name" value="MFS general substrate transporter like domains"/>
    <property type="match status" value="1"/>
</dbReference>
<evidence type="ECO:0000313" key="9">
    <source>
        <dbReference type="Proteomes" id="UP001234581"/>
    </source>
</evidence>
<accession>A0AAD7USN8</accession>
<dbReference type="InterPro" id="IPR020846">
    <property type="entry name" value="MFS_dom"/>
</dbReference>
<evidence type="ECO:0000256" key="2">
    <source>
        <dbReference type="ARBA" id="ARBA00022448"/>
    </source>
</evidence>
<protein>
    <recommendedName>
        <fullName evidence="7">Major facilitator superfamily (MFS) profile domain-containing protein</fullName>
    </recommendedName>
</protein>
<feature type="transmembrane region" description="Helical" evidence="6">
    <location>
        <begin position="40"/>
        <end position="63"/>
    </location>
</feature>
<dbReference type="InterPro" id="IPR011701">
    <property type="entry name" value="MFS"/>
</dbReference>
<keyword evidence="2" id="KW-0813">Transport</keyword>
<evidence type="ECO:0000313" key="8">
    <source>
        <dbReference type="EMBL" id="KAJ8652839.1"/>
    </source>
</evidence>
<gene>
    <name evidence="8" type="ORF">O0I10_011513</name>
</gene>
<dbReference type="PROSITE" id="PS50850">
    <property type="entry name" value="MFS"/>
    <property type="match status" value="1"/>
</dbReference>
<comment type="subcellular location">
    <subcellularLocation>
        <location evidence="1">Membrane</location>
        <topology evidence="1">Multi-pass membrane protein</topology>
    </subcellularLocation>
</comment>
<evidence type="ECO:0000256" key="6">
    <source>
        <dbReference type="SAM" id="Phobius"/>
    </source>
</evidence>
<feature type="transmembrane region" description="Helical" evidence="6">
    <location>
        <begin position="108"/>
        <end position="132"/>
    </location>
</feature>
<keyword evidence="5 6" id="KW-0472">Membrane</keyword>
<evidence type="ECO:0000259" key="7">
    <source>
        <dbReference type="PROSITE" id="PS50850"/>
    </source>
</evidence>
<keyword evidence="9" id="KW-1185">Reference proteome</keyword>
<comment type="caution">
    <text evidence="8">The sequence shown here is derived from an EMBL/GenBank/DDBJ whole genome shotgun (WGS) entry which is preliminary data.</text>
</comment>
<dbReference type="InterPro" id="IPR036259">
    <property type="entry name" value="MFS_trans_sf"/>
</dbReference>
<feature type="transmembrane region" description="Helical" evidence="6">
    <location>
        <begin position="197"/>
        <end position="217"/>
    </location>
</feature>
<feature type="transmembrane region" description="Helical" evidence="6">
    <location>
        <begin position="263"/>
        <end position="288"/>
    </location>
</feature>
<dbReference type="PANTHER" id="PTHR23502">
    <property type="entry name" value="MAJOR FACILITATOR SUPERFAMILY"/>
    <property type="match status" value="1"/>
</dbReference>
<dbReference type="PANTHER" id="PTHR23502:SF132">
    <property type="entry name" value="POLYAMINE TRANSPORTER 2-RELATED"/>
    <property type="match status" value="1"/>
</dbReference>
<feature type="transmembrane region" description="Helical" evidence="6">
    <location>
        <begin position="445"/>
        <end position="468"/>
    </location>
</feature>
<name>A0AAD7USN8_9FUNG</name>
<proteinExistence type="predicted"/>
<dbReference type="RefSeq" id="XP_058337753.1">
    <property type="nucleotide sequence ID" value="XM_058491478.1"/>
</dbReference>
<feature type="transmembrane region" description="Helical" evidence="6">
    <location>
        <begin position="170"/>
        <end position="191"/>
    </location>
</feature>
<dbReference type="SUPFAM" id="SSF103473">
    <property type="entry name" value="MFS general substrate transporter"/>
    <property type="match status" value="1"/>
</dbReference>
<evidence type="ECO:0000256" key="3">
    <source>
        <dbReference type="ARBA" id="ARBA00022692"/>
    </source>
</evidence>
<evidence type="ECO:0000256" key="5">
    <source>
        <dbReference type="ARBA" id="ARBA00023136"/>
    </source>
</evidence>
<dbReference type="GO" id="GO:0022857">
    <property type="term" value="F:transmembrane transporter activity"/>
    <property type="evidence" value="ECO:0007669"/>
    <property type="project" value="InterPro"/>
</dbReference>
<organism evidence="8 9">
    <name type="scientific">Lichtheimia ornata</name>
    <dbReference type="NCBI Taxonomy" id="688661"/>
    <lineage>
        <taxon>Eukaryota</taxon>
        <taxon>Fungi</taxon>
        <taxon>Fungi incertae sedis</taxon>
        <taxon>Mucoromycota</taxon>
        <taxon>Mucoromycotina</taxon>
        <taxon>Mucoromycetes</taxon>
        <taxon>Mucorales</taxon>
        <taxon>Lichtheimiaceae</taxon>
        <taxon>Lichtheimia</taxon>
    </lineage>
</organism>
<dbReference type="Proteomes" id="UP001234581">
    <property type="component" value="Unassembled WGS sequence"/>
</dbReference>
<reference evidence="8 9" key="1">
    <citation type="submission" date="2023-03" db="EMBL/GenBank/DDBJ databases">
        <title>Genome sequence of Lichtheimia ornata CBS 291.66.</title>
        <authorList>
            <person name="Mohabir J.T."/>
            <person name="Shea T.P."/>
            <person name="Kurbessoian T."/>
            <person name="Berby B."/>
            <person name="Fontaine J."/>
            <person name="Livny J."/>
            <person name="Gnirke A."/>
            <person name="Stajich J.E."/>
            <person name="Cuomo C.A."/>
        </authorList>
    </citation>
    <scope>NUCLEOTIDE SEQUENCE [LARGE SCALE GENOMIC DNA]</scope>
    <source>
        <strain evidence="8">CBS 291.66</strain>
    </source>
</reference>
<feature type="transmembrane region" description="Helical" evidence="6">
    <location>
        <begin position="355"/>
        <end position="374"/>
    </location>
</feature>
<dbReference type="EMBL" id="JARTCD010000092">
    <property type="protein sequence ID" value="KAJ8652839.1"/>
    <property type="molecule type" value="Genomic_DNA"/>
</dbReference>
<keyword evidence="3 6" id="KW-0812">Transmembrane</keyword>
<dbReference type="GO" id="GO:0005886">
    <property type="term" value="C:plasma membrane"/>
    <property type="evidence" value="ECO:0007669"/>
    <property type="project" value="TreeGrafter"/>
</dbReference>
<feature type="transmembrane region" description="Helical" evidence="6">
    <location>
        <begin position="75"/>
        <end position="96"/>
    </location>
</feature>
<feature type="transmembrane region" description="Helical" evidence="6">
    <location>
        <begin position="308"/>
        <end position="334"/>
    </location>
</feature>
<evidence type="ECO:0000256" key="1">
    <source>
        <dbReference type="ARBA" id="ARBA00004141"/>
    </source>
</evidence>
<sequence length="487" mass="52689">MTSDHQEFEQDRPGLISRICCMQSSPETDPRLFSTGKKTVIMSLVIMCVSTAGLFATVCFPGYPAMTDEFNVPSVVTTMVGALYILSGGFALVVWAAISERFCMRRPLLLCGALIVTGSSIGLALMTSMAGIVTLRCIQALGSSAYIVLCSGIIADCYPVEKRGTAMSLLFFGIFFGPLFGPIIGGALVATPLSWRATFWFCSAYGLTTFTFLLFLLPETFRNDIVLDGPPRVDSGIDRLINAEEQHNVDPPKKSSSSMLAPLLLLQHPHVLLSSLVGCIAFSCLFVVETILPELLASRYGFSSWQIGLSYIGSGCGNMLGALVSGILSDRLLLRARRQREGQLSKVEDRLGMHIWPAGFIIMPVGLLMIGWSIQLHKSFWIAIVGFGVQTFGSQQVSSSISAYLLDSVPGQGASVTAASNLVTMTMACILSIAANPLVHSIDSGFTLLIFAGLVEVAMLITLCLKLFGQRMRRKSGFEQPDEVQRR</sequence>
<feature type="domain" description="Major facilitator superfamily (MFS) profile" evidence="7">
    <location>
        <begin position="41"/>
        <end position="470"/>
    </location>
</feature>
<keyword evidence="4 6" id="KW-1133">Transmembrane helix</keyword>
<dbReference type="Pfam" id="PF07690">
    <property type="entry name" value="MFS_1"/>
    <property type="match status" value="1"/>
</dbReference>
<dbReference type="AlphaFoldDB" id="A0AAD7USN8"/>
<dbReference type="GeneID" id="83218913"/>